<evidence type="ECO:0000256" key="1">
    <source>
        <dbReference type="SAM" id="MobiDB-lite"/>
    </source>
</evidence>
<feature type="region of interest" description="Disordered" evidence="1">
    <location>
        <begin position="152"/>
        <end position="171"/>
    </location>
</feature>
<keyword evidence="3" id="KW-1185">Reference proteome</keyword>
<comment type="caution">
    <text evidence="2">The sequence shown here is derived from an EMBL/GenBank/DDBJ whole genome shotgun (WGS) entry which is preliminary data.</text>
</comment>
<reference evidence="2" key="1">
    <citation type="submission" date="2023-03" db="EMBL/GenBank/DDBJ databases">
        <title>Massive genome expansion in bonnet fungi (Mycena s.s.) driven by repeated elements and novel gene families across ecological guilds.</title>
        <authorList>
            <consortium name="Lawrence Berkeley National Laboratory"/>
            <person name="Harder C.B."/>
            <person name="Miyauchi S."/>
            <person name="Viragh M."/>
            <person name="Kuo A."/>
            <person name="Thoen E."/>
            <person name="Andreopoulos B."/>
            <person name="Lu D."/>
            <person name="Skrede I."/>
            <person name="Drula E."/>
            <person name="Henrissat B."/>
            <person name="Morin E."/>
            <person name="Kohler A."/>
            <person name="Barry K."/>
            <person name="LaButti K."/>
            <person name="Morin E."/>
            <person name="Salamov A."/>
            <person name="Lipzen A."/>
            <person name="Mereny Z."/>
            <person name="Hegedus B."/>
            <person name="Baldrian P."/>
            <person name="Stursova M."/>
            <person name="Weitz H."/>
            <person name="Taylor A."/>
            <person name="Grigoriev I.V."/>
            <person name="Nagy L.G."/>
            <person name="Martin F."/>
            <person name="Kauserud H."/>
        </authorList>
    </citation>
    <scope>NUCLEOTIDE SEQUENCE</scope>
    <source>
        <strain evidence="2">CBHHK200</strain>
    </source>
</reference>
<evidence type="ECO:0000313" key="3">
    <source>
        <dbReference type="Proteomes" id="UP001218188"/>
    </source>
</evidence>
<gene>
    <name evidence="2" type="ORF">C8F04DRAFT_1121206</name>
</gene>
<sequence length="171" mass="18845">MRHPLPLFASTSCNSIDATFRALLDEHERQLSASRPLPSLKLRTKKTGENALEEDLDELSELLWVARGASISGAGIKRKREEEFDLNLPTEHVAVTPNKRLRPTPQLEPILGFHDLITNSGPAAKEIVSKLVASLSQAEMFKPFSLRRETFDLPPATQTDSGATPQKVHGG</sequence>
<proteinExistence type="predicted"/>
<dbReference type="Proteomes" id="UP001218188">
    <property type="component" value="Unassembled WGS sequence"/>
</dbReference>
<protein>
    <submittedName>
        <fullName evidence="2">Uncharacterized protein</fullName>
    </submittedName>
</protein>
<evidence type="ECO:0000313" key="2">
    <source>
        <dbReference type="EMBL" id="KAJ7027939.1"/>
    </source>
</evidence>
<accession>A0AAD6X0N3</accession>
<name>A0AAD6X0N3_9AGAR</name>
<organism evidence="2 3">
    <name type="scientific">Mycena alexandri</name>
    <dbReference type="NCBI Taxonomy" id="1745969"/>
    <lineage>
        <taxon>Eukaryota</taxon>
        <taxon>Fungi</taxon>
        <taxon>Dikarya</taxon>
        <taxon>Basidiomycota</taxon>
        <taxon>Agaricomycotina</taxon>
        <taxon>Agaricomycetes</taxon>
        <taxon>Agaricomycetidae</taxon>
        <taxon>Agaricales</taxon>
        <taxon>Marasmiineae</taxon>
        <taxon>Mycenaceae</taxon>
        <taxon>Mycena</taxon>
    </lineage>
</organism>
<dbReference type="EMBL" id="JARJCM010000118">
    <property type="protein sequence ID" value="KAJ7027939.1"/>
    <property type="molecule type" value="Genomic_DNA"/>
</dbReference>
<dbReference type="AlphaFoldDB" id="A0AAD6X0N3"/>